<gene>
    <name evidence="7" type="ORF">QYM36_001271</name>
</gene>
<dbReference type="PROSITE" id="PS51185">
    <property type="entry name" value="WHEP_TRS_2"/>
    <property type="match status" value="1"/>
</dbReference>
<keyword evidence="4" id="KW-0648">Protein biosynthesis</keyword>
<evidence type="ECO:0000256" key="3">
    <source>
        <dbReference type="ARBA" id="ARBA00022840"/>
    </source>
</evidence>
<dbReference type="Pfam" id="PF00458">
    <property type="entry name" value="WHEP-TRS"/>
    <property type="match status" value="1"/>
</dbReference>
<dbReference type="InterPro" id="IPR009068">
    <property type="entry name" value="uS15_NS1_RNA-bd_sf"/>
</dbReference>
<dbReference type="InterPro" id="IPR000738">
    <property type="entry name" value="WHEP-TRS_dom"/>
</dbReference>
<evidence type="ECO:0000259" key="6">
    <source>
        <dbReference type="PROSITE" id="PS51185"/>
    </source>
</evidence>
<dbReference type="SMART" id="SM00991">
    <property type="entry name" value="WHEP-TRS"/>
    <property type="match status" value="1"/>
</dbReference>
<dbReference type="SUPFAM" id="SSF47060">
    <property type="entry name" value="S15/NS1 RNA-binding domain"/>
    <property type="match status" value="1"/>
</dbReference>
<evidence type="ECO:0000313" key="8">
    <source>
        <dbReference type="Proteomes" id="UP001187531"/>
    </source>
</evidence>
<evidence type="ECO:0000313" key="7">
    <source>
        <dbReference type="EMBL" id="KAK2724721.1"/>
    </source>
</evidence>
<dbReference type="AlphaFoldDB" id="A0AA88LI45"/>
<sequence length="114" mass="13371">MLHSRCLDKVDVRWLLWFQKWFEDMEVVKELQKLRGETSFSTVKNEVDRIIAKYYSDVVSILIDEINREIAAQGEKVEDLKSKKVDEAIIDSEVEALLALKREFKALIGTDWKP</sequence>
<evidence type="ECO:0000256" key="1">
    <source>
        <dbReference type="ARBA" id="ARBA00022598"/>
    </source>
</evidence>
<accession>A0AA88LI45</accession>
<dbReference type="GO" id="GO:0006418">
    <property type="term" value="P:tRNA aminoacylation for protein translation"/>
    <property type="evidence" value="ECO:0007669"/>
    <property type="project" value="InterPro"/>
</dbReference>
<dbReference type="GO" id="GO:0005524">
    <property type="term" value="F:ATP binding"/>
    <property type="evidence" value="ECO:0007669"/>
    <property type="project" value="UniProtKB-KW"/>
</dbReference>
<dbReference type="Proteomes" id="UP001187531">
    <property type="component" value="Unassembled WGS sequence"/>
</dbReference>
<keyword evidence="8" id="KW-1185">Reference proteome</keyword>
<evidence type="ECO:0000256" key="2">
    <source>
        <dbReference type="ARBA" id="ARBA00022741"/>
    </source>
</evidence>
<name>A0AA88LI45_ARTSF</name>
<dbReference type="GO" id="GO:0004812">
    <property type="term" value="F:aminoacyl-tRNA ligase activity"/>
    <property type="evidence" value="ECO:0007669"/>
    <property type="project" value="UniProtKB-KW"/>
</dbReference>
<keyword evidence="2" id="KW-0547">Nucleotide-binding</keyword>
<reference evidence="7" key="1">
    <citation type="submission" date="2023-07" db="EMBL/GenBank/DDBJ databases">
        <title>Chromosome-level genome assembly of Artemia franciscana.</title>
        <authorList>
            <person name="Jo E."/>
        </authorList>
    </citation>
    <scope>NUCLEOTIDE SEQUENCE</scope>
    <source>
        <tissue evidence="7">Whole body</tissue>
    </source>
</reference>
<keyword evidence="3" id="KW-0067">ATP-binding</keyword>
<evidence type="ECO:0000256" key="4">
    <source>
        <dbReference type="ARBA" id="ARBA00022917"/>
    </source>
</evidence>
<comment type="caution">
    <text evidence="7">The sequence shown here is derived from an EMBL/GenBank/DDBJ whole genome shotgun (WGS) entry which is preliminary data.</text>
</comment>
<keyword evidence="5" id="KW-0030">Aminoacyl-tRNA synthetase</keyword>
<dbReference type="EMBL" id="JAVRJZ010000003">
    <property type="protein sequence ID" value="KAK2724721.1"/>
    <property type="molecule type" value="Genomic_DNA"/>
</dbReference>
<protein>
    <recommendedName>
        <fullName evidence="6">WHEP-TRS domain-containing protein</fullName>
    </recommendedName>
</protein>
<evidence type="ECO:0000256" key="5">
    <source>
        <dbReference type="ARBA" id="ARBA00023146"/>
    </source>
</evidence>
<dbReference type="Gene3D" id="1.10.287.10">
    <property type="entry name" value="S15/NS1, RNA-binding"/>
    <property type="match status" value="1"/>
</dbReference>
<proteinExistence type="predicted"/>
<keyword evidence="1" id="KW-0436">Ligase</keyword>
<organism evidence="7 8">
    <name type="scientific">Artemia franciscana</name>
    <name type="common">Brine shrimp</name>
    <name type="synonym">Artemia sanfranciscana</name>
    <dbReference type="NCBI Taxonomy" id="6661"/>
    <lineage>
        <taxon>Eukaryota</taxon>
        <taxon>Metazoa</taxon>
        <taxon>Ecdysozoa</taxon>
        <taxon>Arthropoda</taxon>
        <taxon>Crustacea</taxon>
        <taxon>Branchiopoda</taxon>
        <taxon>Anostraca</taxon>
        <taxon>Artemiidae</taxon>
        <taxon>Artemia</taxon>
    </lineage>
</organism>
<feature type="domain" description="WHEP-TRS" evidence="6">
    <location>
        <begin position="62"/>
        <end position="114"/>
    </location>
</feature>